<dbReference type="PROSITE" id="PS50835">
    <property type="entry name" value="IG_LIKE"/>
    <property type="match status" value="1"/>
</dbReference>
<keyword evidence="5" id="KW-1279">T cell receptor</keyword>
<dbReference type="Pfam" id="PF07686">
    <property type="entry name" value="V-set"/>
    <property type="match status" value="1"/>
</dbReference>
<evidence type="ECO:0000256" key="4">
    <source>
        <dbReference type="ARBA" id="ARBA00023319"/>
    </source>
</evidence>
<evidence type="ECO:0000256" key="2">
    <source>
        <dbReference type="ARBA" id="ARBA00023130"/>
    </source>
</evidence>
<dbReference type="InterPro" id="IPR036179">
    <property type="entry name" value="Ig-like_dom_sf"/>
</dbReference>
<feature type="signal peptide" evidence="6">
    <location>
        <begin position="1"/>
        <end position="19"/>
    </location>
</feature>
<reference evidence="8" key="2">
    <citation type="submission" date="2014-03" db="EMBL/GenBank/DDBJ databases">
        <authorList>
            <person name="Genoscope - CEA"/>
        </authorList>
    </citation>
    <scope>NUCLEOTIDE SEQUENCE</scope>
</reference>
<dbReference type="GO" id="GO:0002250">
    <property type="term" value="P:adaptive immune response"/>
    <property type="evidence" value="ECO:0007669"/>
    <property type="project" value="UniProtKB-KW"/>
</dbReference>
<dbReference type="PANTHER" id="PTHR19367">
    <property type="entry name" value="T-CELL RECEPTOR ALPHA CHAIN V REGION"/>
    <property type="match status" value="1"/>
</dbReference>
<organism evidence="8 9">
    <name type="scientific">Oncorhynchus mykiss</name>
    <name type="common">Rainbow trout</name>
    <name type="synonym">Salmo gairdneri</name>
    <dbReference type="NCBI Taxonomy" id="8022"/>
    <lineage>
        <taxon>Eukaryota</taxon>
        <taxon>Metazoa</taxon>
        <taxon>Chordata</taxon>
        <taxon>Craniata</taxon>
        <taxon>Vertebrata</taxon>
        <taxon>Euteleostomi</taxon>
        <taxon>Actinopterygii</taxon>
        <taxon>Neopterygii</taxon>
        <taxon>Teleostei</taxon>
        <taxon>Protacanthopterygii</taxon>
        <taxon>Salmoniformes</taxon>
        <taxon>Salmonidae</taxon>
        <taxon>Salmoninae</taxon>
        <taxon>Oncorhynchus</taxon>
    </lineage>
</organism>
<dbReference type="InterPro" id="IPR007110">
    <property type="entry name" value="Ig-like_dom"/>
</dbReference>
<dbReference type="InterPro" id="IPR051287">
    <property type="entry name" value="TCR_variable_region"/>
</dbReference>
<name>A0A060XQA4_ONCMY</name>
<feature type="domain" description="Ig-like" evidence="7">
    <location>
        <begin position="24"/>
        <end position="131"/>
    </location>
</feature>
<keyword evidence="5" id="KW-0391">Immunity</keyword>
<dbReference type="InterPro" id="IPR013106">
    <property type="entry name" value="Ig_V-set"/>
</dbReference>
<gene>
    <name evidence="8" type="ORF">GSONMT00060982001</name>
</gene>
<evidence type="ECO:0000256" key="5">
    <source>
        <dbReference type="ARBA" id="ARBA00043266"/>
    </source>
</evidence>
<evidence type="ECO:0000256" key="1">
    <source>
        <dbReference type="ARBA" id="ARBA00022729"/>
    </source>
</evidence>
<sequence>MMLLISILLFSALVGDTLEDDITPTSPEEYYLEGSRVKISCNYTVKSDSLLWYRQYSGSGLQFLYLVTTTNNPYDVRGDPQDFRLTVTQNKERTRVDLEISSVEETDSALYYCALRPTVTGNPDTLYNNLTSPERVFQLCSSRFYLTIMP</sequence>
<evidence type="ECO:0000313" key="9">
    <source>
        <dbReference type="Proteomes" id="UP000193380"/>
    </source>
</evidence>
<evidence type="ECO:0000256" key="6">
    <source>
        <dbReference type="SAM" id="SignalP"/>
    </source>
</evidence>
<keyword evidence="4" id="KW-0393">Immunoglobulin domain</keyword>
<protein>
    <recommendedName>
        <fullName evidence="7">Ig-like domain-containing protein</fullName>
    </recommendedName>
</protein>
<dbReference type="Proteomes" id="UP000193380">
    <property type="component" value="Unassembled WGS sequence"/>
</dbReference>
<dbReference type="PANTHER" id="PTHR19367:SF18">
    <property type="entry name" value="T CELL RECEPTOR ALPHA VARIABLE 16"/>
    <property type="match status" value="1"/>
</dbReference>
<dbReference type="EMBL" id="FR905850">
    <property type="protein sequence ID" value="CDQ81828.1"/>
    <property type="molecule type" value="Genomic_DNA"/>
</dbReference>
<dbReference type="PaxDb" id="8022-A0A060XQA4"/>
<dbReference type="InterPro" id="IPR013783">
    <property type="entry name" value="Ig-like_fold"/>
</dbReference>
<dbReference type="SMART" id="SM00409">
    <property type="entry name" value="IG"/>
    <property type="match status" value="1"/>
</dbReference>
<reference evidence="8" key="1">
    <citation type="journal article" date="2014" name="Nat. Commun.">
        <title>The rainbow trout genome provides novel insights into evolution after whole-genome duplication in vertebrates.</title>
        <authorList>
            <person name="Berthelot C."/>
            <person name="Brunet F."/>
            <person name="Chalopin D."/>
            <person name="Juanchich A."/>
            <person name="Bernard M."/>
            <person name="Noel B."/>
            <person name="Bento P."/>
            <person name="Da Silva C."/>
            <person name="Labadie K."/>
            <person name="Alberti A."/>
            <person name="Aury J.M."/>
            <person name="Louis A."/>
            <person name="Dehais P."/>
            <person name="Bardou P."/>
            <person name="Montfort J."/>
            <person name="Klopp C."/>
            <person name="Cabau C."/>
            <person name="Gaspin C."/>
            <person name="Thorgaard G.H."/>
            <person name="Boussaha M."/>
            <person name="Quillet E."/>
            <person name="Guyomard R."/>
            <person name="Galiana D."/>
            <person name="Bobe J."/>
            <person name="Volff J.N."/>
            <person name="Genet C."/>
            <person name="Wincker P."/>
            <person name="Jaillon O."/>
            <person name="Roest Crollius H."/>
            <person name="Guiguen Y."/>
        </authorList>
    </citation>
    <scope>NUCLEOTIDE SEQUENCE [LARGE SCALE GENOMIC DNA]</scope>
</reference>
<dbReference type="SUPFAM" id="SSF48726">
    <property type="entry name" value="Immunoglobulin"/>
    <property type="match status" value="1"/>
</dbReference>
<dbReference type="SMART" id="SM00406">
    <property type="entry name" value="IGv"/>
    <property type="match status" value="1"/>
</dbReference>
<evidence type="ECO:0000259" key="7">
    <source>
        <dbReference type="PROSITE" id="PS50835"/>
    </source>
</evidence>
<evidence type="ECO:0000256" key="3">
    <source>
        <dbReference type="ARBA" id="ARBA00023170"/>
    </source>
</evidence>
<dbReference type="InterPro" id="IPR003599">
    <property type="entry name" value="Ig_sub"/>
</dbReference>
<dbReference type="AlphaFoldDB" id="A0A060XQA4"/>
<dbReference type="Gene3D" id="2.60.40.10">
    <property type="entry name" value="Immunoglobulins"/>
    <property type="match status" value="1"/>
</dbReference>
<evidence type="ECO:0000313" key="8">
    <source>
        <dbReference type="EMBL" id="CDQ81828.1"/>
    </source>
</evidence>
<feature type="chain" id="PRO_5001590872" description="Ig-like domain-containing protein" evidence="6">
    <location>
        <begin position="20"/>
        <end position="150"/>
    </location>
</feature>
<keyword evidence="2" id="KW-1064">Adaptive immunity</keyword>
<accession>A0A060XQA4</accession>
<keyword evidence="3" id="KW-0675">Receptor</keyword>
<dbReference type="STRING" id="8022.A0A060XQA4"/>
<proteinExistence type="predicted"/>
<dbReference type="GO" id="GO:0042101">
    <property type="term" value="C:T cell receptor complex"/>
    <property type="evidence" value="ECO:0007669"/>
    <property type="project" value="UniProtKB-KW"/>
</dbReference>
<keyword evidence="1 6" id="KW-0732">Signal</keyword>